<dbReference type="EnsemblBacteria" id="CAC11627">
    <property type="protein sequence ID" value="CAC11627"/>
    <property type="gene ID" value="CAC11627"/>
</dbReference>
<dbReference type="STRING" id="273075.gene:9571705"/>
<dbReference type="InParanoid" id="Q9HKV8"/>
<name>Q9HKV8_THEAC</name>
<dbReference type="HOGENOM" id="CLU_1168619_0_0_2"/>
<sequence>MFPWIVIHEGNLFDTQKPLKCAILSEFQSMVSESDGPSSSKTGGISSSMTHPLDMLGDTYGIFDLMMDTSSIKPILTEILCSSDHWRRNGRHPVVLSTFPFSAIAREINASCSEALFYEIANVERMIVGDSRHAMNLGDQLAFEIFSTVMMISDLDIFLLGASNLYLSDRRGFNRDLTDVFWSSFISSLLMRNDRNRLFILIKGGLKYVSDLLSEYIVARISMELSDQTIRIRLIYL</sequence>
<accession>Q9HKV8</accession>
<reference evidence="1 2" key="1">
    <citation type="journal article" date="2000" name="Nature">
        <title>The genome sequence of the thermoacidophilic scavenger Thermoplasma acidophilum.</title>
        <authorList>
            <person name="Ruepp A."/>
            <person name="Graml W."/>
            <person name="Santos-Martinez M.L."/>
            <person name="Koretke K.K."/>
            <person name="Volker C."/>
            <person name="Mewes H.W."/>
            <person name="Frishman D."/>
            <person name="Stocker S."/>
            <person name="Lupas A.N."/>
            <person name="Baumeister W."/>
        </authorList>
    </citation>
    <scope>NUCLEOTIDE SEQUENCE [LARGE SCALE GENOMIC DNA]</scope>
    <source>
        <strain evidence="2">ATCC 25905 / DSM 1728 / JCM 9062 / NBRC 15155 / AMRC-C165</strain>
    </source>
</reference>
<gene>
    <name evidence="1" type="ordered locus">Ta0485</name>
</gene>
<proteinExistence type="predicted"/>
<dbReference type="EMBL" id="AL445064">
    <property type="protein sequence ID" value="CAC11627.1"/>
    <property type="molecule type" value="Genomic_DNA"/>
</dbReference>
<keyword evidence="2" id="KW-1185">Reference proteome</keyword>
<dbReference type="PaxDb" id="273075-Ta0485"/>
<dbReference type="AlphaFoldDB" id="Q9HKV8"/>
<dbReference type="eggNOG" id="arCOG07359">
    <property type="taxonomic scope" value="Archaea"/>
</dbReference>
<evidence type="ECO:0000313" key="1">
    <source>
        <dbReference type="EMBL" id="CAC11627.1"/>
    </source>
</evidence>
<evidence type="ECO:0000313" key="2">
    <source>
        <dbReference type="Proteomes" id="UP000001024"/>
    </source>
</evidence>
<dbReference type="Proteomes" id="UP000001024">
    <property type="component" value="Chromosome"/>
</dbReference>
<organism evidence="1 2">
    <name type="scientific">Thermoplasma acidophilum (strain ATCC 25905 / DSM 1728 / JCM 9062 / NBRC 15155 / AMRC-C165)</name>
    <dbReference type="NCBI Taxonomy" id="273075"/>
    <lineage>
        <taxon>Archaea</taxon>
        <taxon>Methanobacteriati</taxon>
        <taxon>Thermoplasmatota</taxon>
        <taxon>Thermoplasmata</taxon>
        <taxon>Thermoplasmatales</taxon>
        <taxon>Thermoplasmataceae</taxon>
        <taxon>Thermoplasma</taxon>
    </lineage>
</organism>
<dbReference type="KEGG" id="tac:Ta0485"/>
<protein>
    <submittedName>
        <fullName evidence="1">Uncharacterized protein</fullName>
    </submittedName>
</protein>